<feature type="compositionally biased region" description="Acidic residues" evidence="1">
    <location>
        <begin position="909"/>
        <end position="934"/>
    </location>
</feature>
<dbReference type="STRING" id="576137.A0A1L7WDL1"/>
<gene>
    <name evidence="2" type="ORF">PAC_00749</name>
</gene>
<dbReference type="OrthoDB" id="3199516at2759"/>
<proteinExistence type="predicted"/>
<dbReference type="Proteomes" id="UP000184330">
    <property type="component" value="Unassembled WGS sequence"/>
</dbReference>
<evidence type="ECO:0000256" key="1">
    <source>
        <dbReference type="SAM" id="MobiDB-lite"/>
    </source>
</evidence>
<accession>A0A1L7WDL1</accession>
<feature type="compositionally biased region" description="Polar residues" evidence="1">
    <location>
        <begin position="26"/>
        <end position="51"/>
    </location>
</feature>
<evidence type="ECO:0008006" key="4">
    <source>
        <dbReference type="Google" id="ProtNLM"/>
    </source>
</evidence>
<reference evidence="2 3" key="1">
    <citation type="submission" date="2016-03" db="EMBL/GenBank/DDBJ databases">
        <authorList>
            <person name="Ploux O."/>
        </authorList>
    </citation>
    <scope>NUCLEOTIDE SEQUENCE [LARGE SCALE GENOMIC DNA]</scope>
    <source>
        <strain evidence="2 3">UAMH 11012</strain>
    </source>
</reference>
<organism evidence="2 3">
    <name type="scientific">Phialocephala subalpina</name>
    <dbReference type="NCBI Taxonomy" id="576137"/>
    <lineage>
        <taxon>Eukaryota</taxon>
        <taxon>Fungi</taxon>
        <taxon>Dikarya</taxon>
        <taxon>Ascomycota</taxon>
        <taxon>Pezizomycotina</taxon>
        <taxon>Leotiomycetes</taxon>
        <taxon>Helotiales</taxon>
        <taxon>Mollisiaceae</taxon>
        <taxon>Phialocephala</taxon>
        <taxon>Phialocephala fortinii species complex</taxon>
    </lineage>
</organism>
<evidence type="ECO:0000313" key="2">
    <source>
        <dbReference type="EMBL" id="CZR50875.1"/>
    </source>
</evidence>
<feature type="compositionally biased region" description="Basic and acidic residues" evidence="1">
    <location>
        <begin position="65"/>
        <end position="77"/>
    </location>
</feature>
<feature type="compositionally biased region" description="Low complexity" evidence="1">
    <location>
        <begin position="606"/>
        <end position="616"/>
    </location>
</feature>
<feature type="compositionally biased region" description="Acidic residues" evidence="1">
    <location>
        <begin position="945"/>
        <end position="967"/>
    </location>
</feature>
<name>A0A1L7WDL1_9HELO</name>
<dbReference type="EMBL" id="FJOG01000001">
    <property type="protein sequence ID" value="CZR50875.1"/>
    <property type="molecule type" value="Genomic_DNA"/>
</dbReference>
<feature type="region of interest" description="Disordered" evidence="1">
    <location>
        <begin position="888"/>
        <end position="972"/>
    </location>
</feature>
<sequence>MTTSLPSPDLAFSDTASQPDEHQVSIPKTSAASQSTSGMKSTDLSDDSNGYQMGVGTPASVASEPTKKTGIDPRTKMSHLLKDKEQEWAAVVEKKGPLRLLDLPMDVLKEIVKEVTHTNDLTALALTHSALHNLAIPHIYSRFDIVWPDAHATTDPRTGVDALTYGLATLCMGDVFTDHSQGQYFTCMNCGTQNIAECNHGLKFGSGAGQRRLGNQYPQFTRKFSLGNGPADWVQEYLITKESGKMLGTLVALAVARMVNLETFVWDMPTGVLRDVWLALSSLQNRHANQDCRLERVWVRWHDNSEAANLPAGQASNSGASTTPQMLAGSTMTSVGWTIPAGGLPAVLTQPLSYAQSRVEYPTLSVLPPLRSLSVLDIDELDYLDEMSVLIAKSKDRLRELRVGISAKAVNRDFALAWDGPDLHQVDHKAQWPGASTISERRLGGVLGVLVGRIFDIRKKQKPRVEKKDRNSSLPATAIAIPGPQQEQPQNAISLGTQNNDVLLNHIPEALENASPEEDWAGKDSATLSEAVLSSTGSPFQLAVGPAPNDANGLDLNPPHMTPSGAEFAQSDVDSLTALISAHEIGTATHHFEETQPEVIAEPPLRRSQSHSQRPSHFAEAQCTDRERLEGKLRLQTLELERTPLSVAVLQKAFDWSVLTNLTILDCAQHDKLWIMLRRHFQPTPLGATHSVKHGANMQYHLNLRKIHTDAASPALISFLKETLAPNTLETLFLQDRKRSSTIAVTIDAIYRGPLKRHRLSLKRLMLDSSDRIPRGPTSASDNARWRSWMPNRDVLNFITSGRMSSLRELSIAIDYKDWHHFLQRLPQVPHLRSLNIPYIADHATPAYDPRDLAMQVVDVIVLRPEVELCYMGISHKCFEILENRPHDDSHGATETHSSGANGGAGAVTDEEDEDEDEDGSDDDEDEEEEEDDNGTAIGAPAGIDPDETESELSDHDDSDTDSYDGSEDGRSKVKLRLREILFYDDKVAIFKARHGRL</sequence>
<evidence type="ECO:0000313" key="3">
    <source>
        <dbReference type="Proteomes" id="UP000184330"/>
    </source>
</evidence>
<feature type="region of interest" description="Disordered" evidence="1">
    <location>
        <begin position="1"/>
        <end position="77"/>
    </location>
</feature>
<dbReference type="AlphaFoldDB" id="A0A1L7WDL1"/>
<feature type="region of interest" description="Disordered" evidence="1">
    <location>
        <begin position="603"/>
        <end position="622"/>
    </location>
</feature>
<keyword evidence="3" id="KW-1185">Reference proteome</keyword>
<protein>
    <recommendedName>
        <fullName evidence="4">F-box domain-containing protein</fullName>
    </recommendedName>
</protein>